<dbReference type="GO" id="GO:0005886">
    <property type="term" value="C:plasma membrane"/>
    <property type="evidence" value="ECO:0007669"/>
    <property type="project" value="UniProtKB-SubCell"/>
</dbReference>
<feature type="domain" description="Protein kinase" evidence="25">
    <location>
        <begin position="740"/>
        <end position="1032"/>
    </location>
</feature>
<comment type="caution">
    <text evidence="26">The sequence shown here is derived from an EMBL/GenBank/DDBJ whole genome shotgun (WGS) entry which is preliminary data.</text>
</comment>
<evidence type="ECO:0000256" key="21">
    <source>
        <dbReference type="ARBA" id="ARBA00048679"/>
    </source>
</evidence>
<gene>
    <name evidence="26" type="ORF">I3842_08G165500</name>
</gene>
<keyword evidence="5" id="KW-1003">Cell membrane</keyword>
<dbReference type="FunFam" id="3.80.10.10:FF:000299">
    <property type="entry name" value="Piriformospora indica-insensitive protein 2"/>
    <property type="match status" value="1"/>
</dbReference>
<evidence type="ECO:0000256" key="12">
    <source>
        <dbReference type="ARBA" id="ARBA00022737"/>
    </source>
</evidence>
<feature type="signal peptide" evidence="24">
    <location>
        <begin position="1"/>
        <end position="28"/>
    </location>
</feature>
<keyword evidence="8" id="KW-0433">Leucine-rich repeat</keyword>
<evidence type="ECO:0000256" key="13">
    <source>
        <dbReference type="ARBA" id="ARBA00022741"/>
    </source>
</evidence>
<evidence type="ECO:0000256" key="5">
    <source>
        <dbReference type="ARBA" id="ARBA00022475"/>
    </source>
</evidence>
<comment type="catalytic activity">
    <reaction evidence="20">
        <text>L-threonyl-[protein] + ATP = O-phospho-L-threonyl-[protein] + ADP + H(+)</text>
        <dbReference type="Rhea" id="RHEA:46608"/>
        <dbReference type="Rhea" id="RHEA-COMP:11060"/>
        <dbReference type="Rhea" id="RHEA-COMP:11605"/>
        <dbReference type="ChEBI" id="CHEBI:15378"/>
        <dbReference type="ChEBI" id="CHEBI:30013"/>
        <dbReference type="ChEBI" id="CHEBI:30616"/>
        <dbReference type="ChEBI" id="CHEBI:61977"/>
        <dbReference type="ChEBI" id="CHEBI:456216"/>
        <dbReference type="EC" id="2.7.11.1"/>
    </reaction>
</comment>
<comment type="similarity">
    <text evidence="2">Belongs to the protein kinase superfamily. Ser/Thr protein kinase family.</text>
</comment>
<dbReference type="Pfam" id="PF23598">
    <property type="entry name" value="LRR_14"/>
    <property type="match status" value="1"/>
</dbReference>
<dbReference type="InterPro" id="IPR000719">
    <property type="entry name" value="Prot_kinase_dom"/>
</dbReference>
<dbReference type="Pfam" id="PF00560">
    <property type="entry name" value="LRR_1"/>
    <property type="match status" value="1"/>
</dbReference>
<keyword evidence="16 23" id="KW-1133">Transmembrane helix</keyword>
<dbReference type="InterPro" id="IPR003591">
    <property type="entry name" value="Leu-rich_rpt_typical-subtyp"/>
</dbReference>
<evidence type="ECO:0000256" key="20">
    <source>
        <dbReference type="ARBA" id="ARBA00047899"/>
    </source>
</evidence>
<dbReference type="InterPro" id="IPR001611">
    <property type="entry name" value="Leu-rich_rpt"/>
</dbReference>
<dbReference type="InterPro" id="IPR008271">
    <property type="entry name" value="Ser/Thr_kinase_AS"/>
</dbReference>
<dbReference type="AlphaFoldDB" id="A0A922EF10"/>
<sequence>MECNQLCITTAKILFILVISHVLPSASASASTTVCEDLTDCLALLKFKEAITSDPKSYLQDWNKANSFCNWTGITCHPHLEDRVIALELINMGLQGTISPFLSNLSLLSTLSLYRNRFHGEIPTTLGRLLKLAYLNLSINLLEGNIPPSLQGCESLKILDLSSNYLSRIPKELGWMKNLMHLALAENSLTGVIPSFLSNLTGLIKLELAANFFTGKIPPQLGALAKLEILYLHINSLEGTIPNSLSNCTSLREISMIENFLSGDIPSELGEKLQNLQKLYLLNNSLSGEIPVTLSNLSHLTLLDLSVNNFSGDVPHELGKLKNLENLYLHSNNLGGRSGNSPLSFLTALTNCSFLKKLHLGSCLFTGNLPVSVGALSKELYYFNILNNKVTGEIPGSIGNLSGLVRLNLWYNFLDGRIPATLGKLWQLQTLDLGRNRLLGTIPKDMGNMTNLGWLDASDNLLTGSIPFTLGNLSQLRYLFLSQNHLSGNLPIELTQCSLMMLLDLSFNALRGSIPREISSFSKLALSLNLSNNYFQGEIPAGIEKLVYVLAIDLSENRLSGAIPSLIGSCISLERLNLSHNMLDGTIPEALKLITHLKVLDLAHNQLTGDFPIWIINGQFLMHLNLSYNILTGEVPNTRRFNRSSFMGNLGLCGGSELLGLPRCEAQKQKQKRNKKFYHVLAITLSCTLLFLVLVAVFVCRFFFKKETVNLSHSKLMSSPINFGNRTFTQRELEIATAEFDEANLLGRGSYGSVYKAIIDDGNSVVAVKVLHEESIQSLKSCKRECQILSGVKHRNLVRMIGSAWSSQFMAIVLEYVGNGNLEQHLYQKGSEIGSCKLKLRERLGIAIDVAHGLEYLHEYCSVQVIHCDLKPQNVLLDSDMVAHVADFGVGKLILADKLREHVSTTDFLRGSIGYIPPEYGQGIEVSTRGDVYSFGIMLLEMMTRKKPTSELFSDGVDLRNWVDSAFPDHIMDVLDTSLKQEANSGDSSCALQRFKQCCVEMLDSGLMCTQEDPQKRPLMSSVVRRLENVWKEEGY</sequence>
<evidence type="ECO:0000256" key="14">
    <source>
        <dbReference type="ARBA" id="ARBA00022777"/>
    </source>
</evidence>
<evidence type="ECO:0000256" key="6">
    <source>
        <dbReference type="ARBA" id="ARBA00022527"/>
    </source>
</evidence>
<dbReference type="PROSITE" id="PS51450">
    <property type="entry name" value="LRR"/>
    <property type="match status" value="1"/>
</dbReference>
<evidence type="ECO:0000256" key="19">
    <source>
        <dbReference type="ARBA" id="ARBA00023180"/>
    </source>
</evidence>
<reference evidence="26" key="1">
    <citation type="submission" date="2021-01" db="EMBL/GenBank/DDBJ databases">
        <authorList>
            <person name="Lovell J.T."/>
            <person name="Bentley N."/>
            <person name="Bhattarai G."/>
            <person name="Jenkins J.W."/>
            <person name="Sreedasyam A."/>
            <person name="Alarcon Y."/>
            <person name="Bock C."/>
            <person name="Boston L."/>
            <person name="Carlson J."/>
            <person name="Cervantes K."/>
            <person name="Clermont K."/>
            <person name="Krom N."/>
            <person name="Kubenka K."/>
            <person name="Mamidi S."/>
            <person name="Mattison C."/>
            <person name="Monteros M."/>
            <person name="Pisani C."/>
            <person name="Plott C."/>
            <person name="Rajasekar S."/>
            <person name="Rhein H.S."/>
            <person name="Rohla C."/>
            <person name="Song M."/>
            <person name="Hilaire R.S."/>
            <person name="Shu S."/>
            <person name="Wells L."/>
            <person name="Wang X."/>
            <person name="Webber J."/>
            <person name="Heerema R.J."/>
            <person name="Klein P."/>
            <person name="Conner P."/>
            <person name="Grauke L."/>
            <person name="Grimwood J."/>
            <person name="Schmutz J."/>
            <person name="Randall J.J."/>
        </authorList>
    </citation>
    <scope>NUCLEOTIDE SEQUENCE</scope>
    <source>
        <tissue evidence="26">Leaf</tissue>
    </source>
</reference>
<dbReference type="GO" id="GO:0004674">
    <property type="term" value="F:protein serine/threonine kinase activity"/>
    <property type="evidence" value="ECO:0007669"/>
    <property type="project" value="UniProtKB-KW"/>
</dbReference>
<dbReference type="Proteomes" id="UP000811246">
    <property type="component" value="Chromosome 8"/>
</dbReference>
<comment type="subcellular location">
    <subcellularLocation>
        <location evidence="1">Cell membrane</location>
        <topology evidence="1">Single-pass type I membrane protein</topology>
    </subcellularLocation>
</comment>
<evidence type="ECO:0000313" key="26">
    <source>
        <dbReference type="EMBL" id="KAG6701442.1"/>
    </source>
</evidence>
<keyword evidence="7" id="KW-0597">Phosphoprotein</keyword>
<dbReference type="FunFam" id="3.80.10.10:FF:000288">
    <property type="entry name" value="LRR receptor-like serine/threonine-protein kinase EFR"/>
    <property type="match status" value="1"/>
</dbReference>
<dbReference type="PROSITE" id="PS50011">
    <property type="entry name" value="PROTEIN_KINASE_DOM"/>
    <property type="match status" value="1"/>
</dbReference>
<evidence type="ECO:0000256" key="9">
    <source>
        <dbReference type="ARBA" id="ARBA00022679"/>
    </source>
</evidence>
<evidence type="ECO:0000256" key="23">
    <source>
        <dbReference type="SAM" id="Phobius"/>
    </source>
</evidence>
<keyword evidence="17 23" id="KW-0472">Membrane</keyword>
<evidence type="ECO:0000256" key="11">
    <source>
        <dbReference type="ARBA" id="ARBA00022729"/>
    </source>
</evidence>
<dbReference type="FunFam" id="1.10.510.10:FF:000358">
    <property type="entry name" value="Putative leucine-rich repeat receptor-like serine/threonine-protein kinase"/>
    <property type="match status" value="1"/>
</dbReference>
<dbReference type="SMART" id="SM00220">
    <property type="entry name" value="S_TKc"/>
    <property type="match status" value="1"/>
</dbReference>
<evidence type="ECO:0000256" key="24">
    <source>
        <dbReference type="SAM" id="SignalP"/>
    </source>
</evidence>
<protein>
    <recommendedName>
        <fullName evidence="4">non-specific serine/threonine protein kinase</fullName>
        <ecNumber evidence="4">2.7.11.1</ecNumber>
    </recommendedName>
</protein>
<feature type="binding site" evidence="22">
    <location>
        <position position="769"/>
    </location>
    <ligand>
        <name>ATP</name>
        <dbReference type="ChEBI" id="CHEBI:30616"/>
    </ligand>
</feature>
<keyword evidence="12" id="KW-0677">Repeat</keyword>
<dbReference type="EC" id="2.7.11.1" evidence="4"/>
<accession>A0A922EF10</accession>
<keyword evidence="6" id="KW-0723">Serine/threonine-protein kinase</keyword>
<keyword evidence="13 22" id="KW-0547">Nucleotide-binding</keyword>
<evidence type="ECO:0000256" key="3">
    <source>
        <dbReference type="ARBA" id="ARBA00009592"/>
    </source>
</evidence>
<feature type="chain" id="PRO_5038031711" description="non-specific serine/threonine protein kinase" evidence="24">
    <location>
        <begin position="29"/>
        <end position="1036"/>
    </location>
</feature>
<evidence type="ECO:0000313" key="27">
    <source>
        <dbReference type="Proteomes" id="UP000811246"/>
    </source>
</evidence>
<name>A0A922EF10_CARIL</name>
<dbReference type="EMBL" id="CM031832">
    <property type="protein sequence ID" value="KAG6701442.1"/>
    <property type="molecule type" value="Genomic_DNA"/>
</dbReference>
<dbReference type="SMART" id="SM00369">
    <property type="entry name" value="LRR_TYP"/>
    <property type="match status" value="8"/>
</dbReference>
<dbReference type="InterPro" id="IPR055414">
    <property type="entry name" value="LRR_R13L4/SHOC2-like"/>
</dbReference>
<evidence type="ECO:0000256" key="15">
    <source>
        <dbReference type="ARBA" id="ARBA00022840"/>
    </source>
</evidence>
<evidence type="ECO:0000256" key="7">
    <source>
        <dbReference type="ARBA" id="ARBA00022553"/>
    </source>
</evidence>
<evidence type="ECO:0000256" key="1">
    <source>
        <dbReference type="ARBA" id="ARBA00004251"/>
    </source>
</evidence>
<comment type="similarity">
    <text evidence="3">Belongs to the RLP family.</text>
</comment>
<dbReference type="Pfam" id="PF08263">
    <property type="entry name" value="LRRNT_2"/>
    <property type="match status" value="1"/>
</dbReference>
<dbReference type="PANTHER" id="PTHR27000:SF777">
    <property type="entry name" value="PROTEIN KINASE DOMAIN-CONTAINING PROTEIN"/>
    <property type="match status" value="1"/>
</dbReference>
<evidence type="ECO:0000256" key="2">
    <source>
        <dbReference type="ARBA" id="ARBA00008684"/>
    </source>
</evidence>
<dbReference type="CDD" id="cd14066">
    <property type="entry name" value="STKc_IRAK"/>
    <property type="match status" value="1"/>
</dbReference>
<keyword evidence="19" id="KW-0325">Glycoprotein</keyword>
<organism evidence="26 27">
    <name type="scientific">Carya illinoinensis</name>
    <name type="common">Pecan</name>
    <dbReference type="NCBI Taxonomy" id="32201"/>
    <lineage>
        <taxon>Eukaryota</taxon>
        <taxon>Viridiplantae</taxon>
        <taxon>Streptophyta</taxon>
        <taxon>Embryophyta</taxon>
        <taxon>Tracheophyta</taxon>
        <taxon>Spermatophyta</taxon>
        <taxon>Magnoliopsida</taxon>
        <taxon>eudicotyledons</taxon>
        <taxon>Gunneridae</taxon>
        <taxon>Pentapetalae</taxon>
        <taxon>rosids</taxon>
        <taxon>fabids</taxon>
        <taxon>Fagales</taxon>
        <taxon>Juglandaceae</taxon>
        <taxon>Carya</taxon>
    </lineage>
</organism>
<dbReference type="GO" id="GO:0005524">
    <property type="term" value="F:ATP binding"/>
    <property type="evidence" value="ECO:0007669"/>
    <property type="project" value="UniProtKB-UniRule"/>
</dbReference>
<dbReference type="Pfam" id="PF13855">
    <property type="entry name" value="LRR_8"/>
    <property type="match status" value="2"/>
</dbReference>
<dbReference type="InterPro" id="IPR017441">
    <property type="entry name" value="Protein_kinase_ATP_BS"/>
</dbReference>
<keyword evidence="14" id="KW-0418">Kinase</keyword>
<dbReference type="PROSITE" id="PS00107">
    <property type="entry name" value="PROTEIN_KINASE_ATP"/>
    <property type="match status" value="1"/>
</dbReference>
<evidence type="ECO:0000256" key="16">
    <source>
        <dbReference type="ARBA" id="ARBA00022989"/>
    </source>
</evidence>
<evidence type="ECO:0000256" key="4">
    <source>
        <dbReference type="ARBA" id="ARBA00012513"/>
    </source>
</evidence>
<evidence type="ECO:0000256" key="18">
    <source>
        <dbReference type="ARBA" id="ARBA00023170"/>
    </source>
</evidence>
<evidence type="ECO:0000259" key="25">
    <source>
        <dbReference type="PROSITE" id="PS50011"/>
    </source>
</evidence>
<keyword evidence="10 23" id="KW-0812">Transmembrane</keyword>
<proteinExistence type="inferred from homology"/>
<keyword evidence="11 24" id="KW-0732">Signal</keyword>
<dbReference type="InterPro" id="IPR001245">
    <property type="entry name" value="Ser-Thr/Tyr_kinase_cat_dom"/>
</dbReference>
<evidence type="ECO:0000256" key="17">
    <source>
        <dbReference type="ARBA" id="ARBA00023136"/>
    </source>
</evidence>
<dbReference type="PROSITE" id="PS00108">
    <property type="entry name" value="PROTEIN_KINASE_ST"/>
    <property type="match status" value="1"/>
</dbReference>
<keyword evidence="15 22" id="KW-0067">ATP-binding</keyword>
<dbReference type="InterPro" id="IPR013210">
    <property type="entry name" value="LRR_N_plant-typ"/>
</dbReference>
<keyword evidence="9" id="KW-0808">Transferase</keyword>
<evidence type="ECO:0000256" key="8">
    <source>
        <dbReference type="ARBA" id="ARBA00022614"/>
    </source>
</evidence>
<dbReference type="PANTHER" id="PTHR27000">
    <property type="entry name" value="LEUCINE-RICH REPEAT RECEPTOR-LIKE PROTEIN KINASE FAMILY PROTEIN-RELATED"/>
    <property type="match status" value="1"/>
</dbReference>
<dbReference type="Pfam" id="PF07714">
    <property type="entry name" value="PK_Tyr_Ser-Thr"/>
    <property type="match status" value="1"/>
</dbReference>
<keyword evidence="18" id="KW-0675">Receptor</keyword>
<evidence type="ECO:0000256" key="10">
    <source>
        <dbReference type="ARBA" id="ARBA00022692"/>
    </source>
</evidence>
<evidence type="ECO:0000256" key="22">
    <source>
        <dbReference type="PROSITE-ProRule" id="PRU10141"/>
    </source>
</evidence>
<comment type="catalytic activity">
    <reaction evidence="21">
        <text>L-seryl-[protein] + ATP = O-phospho-L-seryl-[protein] + ADP + H(+)</text>
        <dbReference type="Rhea" id="RHEA:17989"/>
        <dbReference type="Rhea" id="RHEA-COMP:9863"/>
        <dbReference type="Rhea" id="RHEA-COMP:11604"/>
        <dbReference type="ChEBI" id="CHEBI:15378"/>
        <dbReference type="ChEBI" id="CHEBI:29999"/>
        <dbReference type="ChEBI" id="CHEBI:30616"/>
        <dbReference type="ChEBI" id="CHEBI:83421"/>
        <dbReference type="ChEBI" id="CHEBI:456216"/>
        <dbReference type="EC" id="2.7.11.1"/>
    </reaction>
</comment>
<dbReference type="FunFam" id="3.80.10.10:FF:000275">
    <property type="entry name" value="Leucine-rich repeat receptor-like protein kinase"/>
    <property type="match status" value="1"/>
</dbReference>
<feature type="transmembrane region" description="Helical" evidence="23">
    <location>
        <begin position="677"/>
        <end position="704"/>
    </location>
</feature>